<dbReference type="AlphaFoldDB" id="A0A1Y5P9W4"/>
<feature type="chain" id="PRO_5038502626" evidence="1">
    <location>
        <begin position="22"/>
        <end position="83"/>
    </location>
</feature>
<keyword evidence="1" id="KW-0732">Signal</keyword>
<sequence>MRSVSVLVAAGVLATSAIATAAPAAAGCNSVSVSIFGGGKRCDGPVDPLGNFTRCDSGYGMGFGGSRCYIVNLGSPGDAPHIP</sequence>
<evidence type="ECO:0000256" key="1">
    <source>
        <dbReference type="SAM" id="SignalP"/>
    </source>
</evidence>
<dbReference type="PROSITE" id="PS51257">
    <property type="entry name" value="PROKAR_LIPOPROTEIN"/>
    <property type="match status" value="1"/>
</dbReference>
<accession>A0A1Y5P9W4</accession>
<proteinExistence type="predicted"/>
<name>A0A1Y5P9W4_9MYCO</name>
<dbReference type="EMBL" id="FLQS01000016">
    <property type="protein sequence ID" value="SBS75496.1"/>
    <property type="molecule type" value="Genomic_DNA"/>
</dbReference>
<reference evidence="2" key="1">
    <citation type="submission" date="2016-03" db="EMBL/GenBank/DDBJ databases">
        <authorList>
            <person name="Ploux O."/>
        </authorList>
    </citation>
    <scope>NUCLEOTIDE SEQUENCE</scope>
    <source>
        <strain evidence="2">UC10</strain>
    </source>
</reference>
<evidence type="ECO:0000313" key="2">
    <source>
        <dbReference type="EMBL" id="SBS75496.1"/>
    </source>
</evidence>
<feature type="signal peptide" evidence="1">
    <location>
        <begin position="1"/>
        <end position="21"/>
    </location>
</feature>
<gene>
    <name evidence="2" type="ORF">MHPYR_230066</name>
</gene>
<protein>
    <submittedName>
        <fullName evidence="2">Uncharacterized protein</fullName>
    </submittedName>
</protein>
<organism evidence="2">
    <name type="scientific">uncultured Mycobacterium sp</name>
    <dbReference type="NCBI Taxonomy" id="171292"/>
    <lineage>
        <taxon>Bacteria</taxon>
        <taxon>Bacillati</taxon>
        <taxon>Actinomycetota</taxon>
        <taxon>Actinomycetes</taxon>
        <taxon>Mycobacteriales</taxon>
        <taxon>Mycobacteriaceae</taxon>
        <taxon>Mycobacterium</taxon>
        <taxon>environmental samples</taxon>
    </lineage>
</organism>